<protein>
    <submittedName>
        <fullName evidence="1">Uncharacterized protein</fullName>
    </submittedName>
</protein>
<evidence type="ECO:0000313" key="1">
    <source>
        <dbReference type="EMBL" id="KAF2489202.1"/>
    </source>
</evidence>
<accession>A0A6A6QAD6</accession>
<organism evidence="1 2">
    <name type="scientific">Lophium mytilinum</name>
    <dbReference type="NCBI Taxonomy" id="390894"/>
    <lineage>
        <taxon>Eukaryota</taxon>
        <taxon>Fungi</taxon>
        <taxon>Dikarya</taxon>
        <taxon>Ascomycota</taxon>
        <taxon>Pezizomycotina</taxon>
        <taxon>Dothideomycetes</taxon>
        <taxon>Pleosporomycetidae</taxon>
        <taxon>Mytilinidiales</taxon>
        <taxon>Mytilinidiaceae</taxon>
        <taxon>Lophium</taxon>
    </lineage>
</organism>
<dbReference type="EMBL" id="MU004199">
    <property type="protein sequence ID" value="KAF2489202.1"/>
    <property type="molecule type" value="Genomic_DNA"/>
</dbReference>
<name>A0A6A6QAD6_9PEZI</name>
<sequence>MSLHHQHHPAKYVDSPRLDYDRCLSRVQRSFHHAYSRRAPSNFIREAHFFIQKAFSKKIDASSNV</sequence>
<evidence type="ECO:0000313" key="2">
    <source>
        <dbReference type="Proteomes" id="UP000799750"/>
    </source>
</evidence>
<gene>
    <name evidence="1" type="ORF">BU16DRAFT_531566</name>
</gene>
<reference evidence="1" key="1">
    <citation type="journal article" date="2020" name="Stud. Mycol.">
        <title>101 Dothideomycetes genomes: a test case for predicting lifestyles and emergence of pathogens.</title>
        <authorList>
            <person name="Haridas S."/>
            <person name="Albert R."/>
            <person name="Binder M."/>
            <person name="Bloem J."/>
            <person name="Labutti K."/>
            <person name="Salamov A."/>
            <person name="Andreopoulos B."/>
            <person name="Baker S."/>
            <person name="Barry K."/>
            <person name="Bills G."/>
            <person name="Bluhm B."/>
            <person name="Cannon C."/>
            <person name="Castanera R."/>
            <person name="Culley D."/>
            <person name="Daum C."/>
            <person name="Ezra D."/>
            <person name="Gonzalez J."/>
            <person name="Henrissat B."/>
            <person name="Kuo A."/>
            <person name="Liang C."/>
            <person name="Lipzen A."/>
            <person name="Lutzoni F."/>
            <person name="Magnuson J."/>
            <person name="Mondo S."/>
            <person name="Nolan M."/>
            <person name="Ohm R."/>
            <person name="Pangilinan J."/>
            <person name="Park H.-J."/>
            <person name="Ramirez L."/>
            <person name="Alfaro M."/>
            <person name="Sun H."/>
            <person name="Tritt A."/>
            <person name="Yoshinaga Y."/>
            <person name="Zwiers L.-H."/>
            <person name="Turgeon B."/>
            <person name="Goodwin S."/>
            <person name="Spatafora J."/>
            <person name="Crous P."/>
            <person name="Grigoriev I."/>
        </authorList>
    </citation>
    <scope>NUCLEOTIDE SEQUENCE</scope>
    <source>
        <strain evidence="1">CBS 269.34</strain>
    </source>
</reference>
<dbReference type="Proteomes" id="UP000799750">
    <property type="component" value="Unassembled WGS sequence"/>
</dbReference>
<keyword evidence="2" id="KW-1185">Reference proteome</keyword>
<proteinExistence type="predicted"/>
<dbReference type="AlphaFoldDB" id="A0A6A6QAD6"/>